<keyword evidence="3" id="KW-1185">Reference proteome</keyword>
<feature type="compositionally biased region" description="Polar residues" evidence="1">
    <location>
        <begin position="112"/>
        <end position="138"/>
    </location>
</feature>
<organism evidence="2 3">
    <name type="scientific">Mauremys mutica</name>
    <name type="common">yellowpond turtle</name>
    <dbReference type="NCBI Taxonomy" id="74926"/>
    <lineage>
        <taxon>Eukaryota</taxon>
        <taxon>Metazoa</taxon>
        <taxon>Chordata</taxon>
        <taxon>Craniata</taxon>
        <taxon>Vertebrata</taxon>
        <taxon>Euteleostomi</taxon>
        <taxon>Archelosauria</taxon>
        <taxon>Testudinata</taxon>
        <taxon>Testudines</taxon>
        <taxon>Cryptodira</taxon>
        <taxon>Durocryptodira</taxon>
        <taxon>Testudinoidea</taxon>
        <taxon>Geoemydidae</taxon>
        <taxon>Geoemydinae</taxon>
        <taxon>Mauremys</taxon>
    </lineage>
</organism>
<sequence>MHRKGPCSPAQSEGLDRAGAAFWARLGSAARGGRAGRDYAELAALGALTLGQWDQAQGDPRKLGSLARLTQLLAHWAHTCWAGRSHGAKPKAGGEVRSSNRSLSLHGPASSRGCTSLRPRSNISGPSLCQASSPPRAP</sequence>
<gene>
    <name evidence="2" type="ORF">KIL84_015341</name>
</gene>
<accession>A0A9D4APV9</accession>
<evidence type="ECO:0000313" key="3">
    <source>
        <dbReference type="Proteomes" id="UP000827986"/>
    </source>
</evidence>
<feature type="region of interest" description="Disordered" evidence="1">
    <location>
        <begin position="84"/>
        <end position="138"/>
    </location>
</feature>
<reference evidence="2" key="1">
    <citation type="submission" date="2021-09" db="EMBL/GenBank/DDBJ databases">
        <title>The genome of Mauremys mutica provides insights into the evolution of semi-aquatic lifestyle.</title>
        <authorList>
            <person name="Gong S."/>
            <person name="Gao Y."/>
        </authorList>
    </citation>
    <scope>NUCLEOTIDE SEQUENCE</scope>
    <source>
        <strain evidence="2">MM-2020</strain>
        <tissue evidence="2">Muscle</tissue>
    </source>
</reference>
<dbReference type="EMBL" id="JAHDVG010000487">
    <property type="protein sequence ID" value="KAH1166169.1"/>
    <property type="molecule type" value="Genomic_DNA"/>
</dbReference>
<dbReference type="AlphaFoldDB" id="A0A9D4APV9"/>
<protein>
    <submittedName>
        <fullName evidence="2">Uncharacterized protein</fullName>
    </submittedName>
</protein>
<comment type="caution">
    <text evidence="2">The sequence shown here is derived from an EMBL/GenBank/DDBJ whole genome shotgun (WGS) entry which is preliminary data.</text>
</comment>
<evidence type="ECO:0000313" key="2">
    <source>
        <dbReference type="EMBL" id="KAH1166169.1"/>
    </source>
</evidence>
<evidence type="ECO:0000256" key="1">
    <source>
        <dbReference type="SAM" id="MobiDB-lite"/>
    </source>
</evidence>
<name>A0A9D4APV9_9SAUR</name>
<dbReference type="Proteomes" id="UP000827986">
    <property type="component" value="Unassembled WGS sequence"/>
</dbReference>
<proteinExistence type="predicted"/>